<evidence type="ECO:0000256" key="2">
    <source>
        <dbReference type="SAM" id="Coils"/>
    </source>
</evidence>
<name>A0ABS9ANJ2_9GAMM</name>
<dbReference type="PROSITE" id="PS50110">
    <property type="entry name" value="RESPONSE_REGULATORY"/>
    <property type="match status" value="1"/>
</dbReference>
<feature type="coiled-coil region" evidence="2">
    <location>
        <begin position="129"/>
        <end position="167"/>
    </location>
</feature>
<dbReference type="PANTHER" id="PTHR45228:SF8">
    <property type="entry name" value="TWO-COMPONENT RESPONSE REGULATOR-RELATED"/>
    <property type="match status" value="1"/>
</dbReference>
<dbReference type="Proteomes" id="UP001320272">
    <property type="component" value="Unassembled WGS sequence"/>
</dbReference>
<dbReference type="SUPFAM" id="SSF52172">
    <property type="entry name" value="CheY-like"/>
    <property type="match status" value="1"/>
</dbReference>
<organism evidence="5 6">
    <name type="scientific">Billgrantia aerodenitrificans</name>
    <dbReference type="NCBI Taxonomy" id="2733483"/>
    <lineage>
        <taxon>Bacteria</taxon>
        <taxon>Pseudomonadati</taxon>
        <taxon>Pseudomonadota</taxon>
        <taxon>Gammaproteobacteria</taxon>
        <taxon>Oceanospirillales</taxon>
        <taxon>Halomonadaceae</taxon>
        <taxon>Billgrantia</taxon>
    </lineage>
</organism>
<dbReference type="Gene3D" id="1.10.3210.10">
    <property type="entry name" value="Hypothetical protein af1432"/>
    <property type="match status" value="1"/>
</dbReference>
<evidence type="ECO:0000259" key="4">
    <source>
        <dbReference type="PROSITE" id="PS51832"/>
    </source>
</evidence>
<reference evidence="5 6" key="1">
    <citation type="journal article" date="2021" name="Front. Microbiol.">
        <title>Aerobic Denitrification and Heterotrophic Sulfur Oxidation in the Genus Halomonas Revealed by Six Novel Species Characterizations and Genome-Based Analysis.</title>
        <authorList>
            <person name="Wang L."/>
            <person name="Shao Z."/>
        </authorList>
    </citation>
    <scope>NUCLEOTIDE SEQUENCE [LARGE SCALE GENOMIC DNA]</scope>
    <source>
        <strain evidence="5 6">MCCC 1A11058</strain>
    </source>
</reference>
<dbReference type="SUPFAM" id="SSF109604">
    <property type="entry name" value="HD-domain/PDEase-like"/>
    <property type="match status" value="1"/>
</dbReference>
<gene>
    <name evidence="5" type="ORF">HOP59_04055</name>
</gene>
<dbReference type="Pfam" id="PF00072">
    <property type="entry name" value="Response_reg"/>
    <property type="match status" value="1"/>
</dbReference>
<comment type="caution">
    <text evidence="5">The sequence shown here is derived from an EMBL/GenBank/DDBJ whole genome shotgun (WGS) entry which is preliminary data.</text>
</comment>
<dbReference type="Pfam" id="PF13487">
    <property type="entry name" value="HD_5"/>
    <property type="match status" value="1"/>
</dbReference>
<evidence type="ECO:0000313" key="6">
    <source>
        <dbReference type="Proteomes" id="UP001320272"/>
    </source>
</evidence>
<dbReference type="EMBL" id="JABFTV010000002">
    <property type="protein sequence ID" value="MCE8023297.1"/>
    <property type="molecule type" value="Genomic_DNA"/>
</dbReference>
<dbReference type="PANTHER" id="PTHR45228">
    <property type="entry name" value="CYCLIC DI-GMP PHOSPHODIESTERASE TM_0186-RELATED"/>
    <property type="match status" value="1"/>
</dbReference>
<dbReference type="Gene3D" id="3.40.50.2300">
    <property type="match status" value="1"/>
</dbReference>
<evidence type="ECO:0000256" key="1">
    <source>
        <dbReference type="PROSITE-ProRule" id="PRU00169"/>
    </source>
</evidence>
<feature type="domain" description="HD-GYP" evidence="4">
    <location>
        <begin position="182"/>
        <end position="378"/>
    </location>
</feature>
<dbReference type="SMART" id="SM00448">
    <property type="entry name" value="REC"/>
    <property type="match status" value="1"/>
</dbReference>
<feature type="modified residue" description="4-aspartylphosphate" evidence="1">
    <location>
        <position position="61"/>
    </location>
</feature>
<dbReference type="CDD" id="cd17569">
    <property type="entry name" value="REC_HupR-like"/>
    <property type="match status" value="1"/>
</dbReference>
<dbReference type="InterPro" id="IPR011006">
    <property type="entry name" value="CheY-like_superfamily"/>
</dbReference>
<proteinExistence type="predicted"/>
<protein>
    <submittedName>
        <fullName evidence="5">Response regulator</fullName>
    </submittedName>
</protein>
<sequence>MEDVAQEPVPARLLLVDDEPNVLASLSRVLRHEGYVLHTAENGPSALAILEREPIDLLLCDFLMPDMDGAELCTRVRQQWPNCQRLLLTGQSDLAATVRAINDGHIYGYLAKPWDDDGLRLTLRQALQHQHAESERKRLEALTRTQNQELAALNATLEQRVEARTQELKQTSDMLEVAFQELRKSYVTATKVFSSLLSQRFPPRYQTNAKVGALVQAFATEHGLDEKLQHELELAAALYNLGKLAWSDRMIASPAEQLTGEQRELYRRYPTTGENLLMSLEHMEGTARLIRHHREHWNGNGFPDRLQGEAIPYGSRLLGLAVDFIELQRGMILPQQVTRPRALELLRKFSGRLYDPSLCRAFIALCQDKAPDLESHGRPVTALETRQLQPRMVLAQDIRSTSGMLLLHEGKELTAHLIEKLMLLEEAENQRYTILVYREDKDDE</sequence>
<dbReference type="InterPro" id="IPR001789">
    <property type="entry name" value="Sig_transdc_resp-reg_receiver"/>
</dbReference>
<evidence type="ECO:0000313" key="5">
    <source>
        <dbReference type="EMBL" id="MCE8023297.1"/>
    </source>
</evidence>
<evidence type="ECO:0000259" key="3">
    <source>
        <dbReference type="PROSITE" id="PS50110"/>
    </source>
</evidence>
<accession>A0ABS9ANJ2</accession>
<keyword evidence="6" id="KW-1185">Reference proteome</keyword>
<keyword evidence="2" id="KW-0175">Coiled coil</keyword>
<dbReference type="RefSeq" id="WP_010629457.1">
    <property type="nucleotide sequence ID" value="NZ_JABFTV010000002.1"/>
</dbReference>
<keyword evidence="1" id="KW-0597">Phosphoprotein</keyword>
<feature type="domain" description="Response regulatory" evidence="3">
    <location>
        <begin position="12"/>
        <end position="127"/>
    </location>
</feature>
<dbReference type="PROSITE" id="PS51832">
    <property type="entry name" value="HD_GYP"/>
    <property type="match status" value="1"/>
</dbReference>
<dbReference type="InterPro" id="IPR052020">
    <property type="entry name" value="Cyclic_di-GMP/3'3'-cGAMP_PDE"/>
</dbReference>
<dbReference type="InterPro" id="IPR037522">
    <property type="entry name" value="HD_GYP_dom"/>
</dbReference>